<reference evidence="3" key="1">
    <citation type="submission" date="2012-03" db="EMBL/GenBank/DDBJ databases">
        <title>Complete sequence of chromosome of Deinococcus peraridilitoris DSM 19664.</title>
        <authorList>
            <person name="Lucas S."/>
            <person name="Copeland A."/>
            <person name="Lapidus A."/>
            <person name="Glavina del Rio T."/>
            <person name="Dalin E."/>
            <person name="Tice H."/>
            <person name="Bruce D."/>
            <person name="Goodwin L."/>
            <person name="Pitluck S."/>
            <person name="Peters L."/>
            <person name="Mikhailova N."/>
            <person name="Lu M."/>
            <person name="Kyrpides N."/>
            <person name="Mavromatis K."/>
            <person name="Ivanova N."/>
            <person name="Brettin T."/>
            <person name="Detter J.C."/>
            <person name="Han C."/>
            <person name="Larimer F."/>
            <person name="Land M."/>
            <person name="Hauser L."/>
            <person name="Markowitz V."/>
            <person name="Cheng J.-F."/>
            <person name="Hugenholtz P."/>
            <person name="Woyke T."/>
            <person name="Wu D."/>
            <person name="Pukall R."/>
            <person name="Steenblock K."/>
            <person name="Brambilla E."/>
            <person name="Klenk H.-P."/>
            <person name="Eisen J.A."/>
        </authorList>
    </citation>
    <scope>NUCLEOTIDE SEQUENCE [LARGE SCALE GENOMIC DNA]</scope>
    <source>
        <strain evidence="3">DSM 19664 / LMG 22246 / CIP 109416 / KR-200</strain>
    </source>
</reference>
<dbReference type="KEGG" id="dpd:Deipe_1308"/>
<dbReference type="Pfam" id="PF04962">
    <property type="entry name" value="KduI"/>
    <property type="match status" value="1"/>
</dbReference>
<dbReference type="InterPro" id="IPR024203">
    <property type="entry name" value="Deoxy-glucuronate_isom_IolB"/>
</dbReference>
<dbReference type="PANTHER" id="PTHR39193:SF1">
    <property type="entry name" value="5-DEOXY-GLUCURONATE ISOMERASE"/>
    <property type="match status" value="1"/>
</dbReference>
<dbReference type="InterPro" id="IPR011051">
    <property type="entry name" value="RmlC_Cupin_sf"/>
</dbReference>
<dbReference type="InterPro" id="IPR021120">
    <property type="entry name" value="KduI/IolB_isomerase"/>
</dbReference>
<dbReference type="eggNOG" id="COG3718">
    <property type="taxonomic scope" value="Bacteria"/>
</dbReference>
<keyword evidence="1" id="KW-0413">Isomerase</keyword>
<dbReference type="GO" id="GO:0008880">
    <property type="term" value="F:glucuronate isomerase activity"/>
    <property type="evidence" value="ECO:0007669"/>
    <property type="project" value="InterPro"/>
</dbReference>
<name>K9ZYX8_DEIPD</name>
<dbReference type="Proteomes" id="UP000010467">
    <property type="component" value="Chromosome"/>
</dbReference>
<sequence>MMSKISPDTRTGTLVEVTPESAGWTFLSFGVLHLQAGETHAGNTGDREVALVPQEADLSVTVHGETVNGETFRLQRESVFTQLPHVLYLPPGTSYRLEAHAKSVLALGGAPAEGQLPVRLLRPDEMRVELRGGANATRQVNHILGPDLPAERLLLYEVYTPSGNWSGWPPHRHDGQLGSLYIEETYYYRVSPPHGWAVHRNYSPEDGEDELLLAQDGDLILSRRGYHPVAAAPGSNVYYLNYMAGEAQGEARRQAPVDEAAWGWMRQDWEGRVMKLPFGRSAE</sequence>
<dbReference type="PANTHER" id="PTHR39193">
    <property type="entry name" value="5-DEOXY-GLUCURONATE ISOMERASE"/>
    <property type="match status" value="1"/>
</dbReference>
<evidence type="ECO:0000313" key="3">
    <source>
        <dbReference type="Proteomes" id="UP000010467"/>
    </source>
</evidence>
<dbReference type="AlphaFoldDB" id="K9ZYX8"/>
<dbReference type="NCBIfam" id="TIGR04378">
    <property type="entry name" value="myo_inos_iolB"/>
    <property type="match status" value="1"/>
</dbReference>
<dbReference type="HOGENOM" id="CLU_066438_1_0_0"/>
<dbReference type="PATRIC" id="fig|937777.3.peg.1311"/>
<dbReference type="InterPro" id="IPR014710">
    <property type="entry name" value="RmlC-like_jellyroll"/>
</dbReference>
<accession>K9ZYX8</accession>
<protein>
    <submittedName>
        <fullName evidence="2">Putative enzyme involved in inositol metabolism</fullName>
    </submittedName>
</protein>
<gene>
    <name evidence="2" type="ordered locus">Deipe_1308</name>
</gene>
<proteinExistence type="predicted"/>
<dbReference type="Gene3D" id="2.60.120.10">
    <property type="entry name" value="Jelly Rolls"/>
    <property type="match status" value="2"/>
</dbReference>
<keyword evidence="3" id="KW-1185">Reference proteome</keyword>
<dbReference type="SUPFAM" id="SSF51182">
    <property type="entry name" value="RmlC-like cupins"/>
    <property type="match status" value="1"/>
</dbReference>
<dbReference type="PIRSF" id="PIRSF036628">
    <property type="entry name" value="IolB"/>
    <property type="match status" value="1"/>
</dbReference>
<evidence type="ECO:0000256" key="1">
    <source>
        <dbReference type="ARBA" id="ARBA00023235"/>
    </source>
</evidence>
<dbReference type="EMBL" id="CP003382">
    <property type="protein sequence ID" value="AFZ66858.1"/>
    <property type="molecule type" value="Genomic_DNA"/>
</dbReference>
<organism evidence="2 3">
    <name type="scientific">Deinococcus peraridilitoris (strain DSM 19664 / LMG 22246 / CIP 109416 / KR-200)</name>
    <dbReference type="NCBI Taxonomy" id="937777"/>
    <lineage>
        <taxon>Bacteria</taxon>
        <taxon>Thermotogati</taxon>
        <taxon>Deinococcota</taxon>
        <taxon>Deinococci</taxon>
        <taxon>Deinococcales</taxon>
        <taxon>Deinococcaceae</taxon>
        <taxon>Deinococcus</taxon>
    </lineage>
</organism>
<dbReference type="RefSeq" id="WP_015235166.1">
    <property type="nucleotide sequence ID" value="NC_019793.1"/>
</dbReference>
<dbReference type="GO" id="GO:0019310">
    <property type="term" value="P:inositol catabolic process"/>
    <property type="evidence" value="ECO:0007669"/>
    <property type="project" value="InterPro"/>
</dbReference>
<dbReference type="STRING" id="937777.Deipe_1308"/>
<evidence type="ECO:0000313" key="2">
    <source>
        <dbReference type="EMBL" id="AFZ66858.1"/>
    </source>
</evidence>